<feature type="transmembrane region" description="Helical" evidence="8">
    <location>
        <begin position="39"/>
        <end position="59"/>
    </location>
</feature>
<dbReference type="InterPro" id="IPR001254">
    <property type="entry name" value="Trypsin_dom"/>
</dbReference>
<dbReference type="GO" id="GO:0004252">
    <property type="term" value="F:serine-type endopeptidase activity"/>
    <property type="evidence" value="ECO:0007669"/>
    <property type="project" value="InterPro"/>
</dbReference>
<dbReference type="SMART" id="SM00020">
    <property type="entry name" value="Tryp_SPc"/>
    <property type="match status" value="1"/>
</dbReference>
<keyword evidence="8" id="KW-0472">Membrane</keyword>
<dbReference type="PROSITE" id="PS50240">
    <property type="entry name" value="TRYPSIN_DOM"/>
    <property type="match status" value="1"/>
</dbReference>
<dbReference type="PRINTS" id="PR00722">
    <property type="entry name" value="CHYMOTRYPSIN"/>
</dbReference>
<name>A0A665U8R6_ECHNA</name>
<protein>
    <recommendedName>
        <fullName evidence="9">Peptidase S1 domain-containing protein</fullName>
    </recommendedName>
</protein>
<dbReference type="SUPFAM" id="SSF50494">
    <property type="entry name" value="Trypsin-like serine proteases"/>
    <property type="match status" value="1"/>
</dbReference>
<evidence type="ECO:0000313" key="11">
    <source>
        <dbReference type="Proteomes" id="UP000472264"/>
    </source>
</evidence>
<keyword evidence="1 7" id="KW-0645">Protease</keyword>
<dbReference type="Ensembl" id="ENSENLT00000016326.1">
    <property type="protein sequence ID" value="ENSENLP00000015725.1"/>
    <property type="gene ID" value="ENSENLG00000007237.1"/>
</dbReference>
<keyword evidence="11" id="KW-1185">Reference proteome</keyword>
<evidence type="ECO:0000313" key="10">
    <source>
        <dbReference type="Ensembl" id="ENSENLP00000015725.1"/>
    </source>
</evidence>
<keyword evidence="3 7" id="KW-0378">Hydrolase</keyword>
<dbReference type="PROSITE" id="PS00135">
    <property type="entry name" value="TRYPSIN_SER"/>
    <property type="match status" value="1"/>
</dbReference>
<dbReference type="PANTHER" id="PTHR24253:SF144">
    <property type="entry name" value="CHYMOTRYPSIN-LIKE PROTEASE CTRL-1-RELATED"/>
    <property type="match status" value="1"/>
</dbReference>
<dbReference type="FunFam" id="2.40.10.10:FF:000024">
    <property type="entry name" value="Serine protease 53"/>
    <property type="match status" value="1"/>
</dbReference>
<keyword evidence="8" id="KW-1133">Transmembrane helix</keyword>
<reference evidence="10" key="3">
    <citation type="submission" date="2025-09" db="UniProtKB">
        <authorList>
            <consortium name="Ensembl"/>
        </authorList>
    </citation>
    <scope>IDENTIFICATION</scope>
</reference>
<dbReference type="CDD" id="cd00190">
    <property type="entry name" value="Tryp_SPc"/>
    <property type="match status" value="1"/>
</dbReference>
<evidence type="ECO:0000256" key="1">
    <source>
        <dbReference type="ARBA" id="ARBA00022670"/>
    </source>
</evidence>
<keyword evidence="4 7" id="KW-0720">Serine protease</keyword>
<evidence type="ECO:0000256" key="4">
    <source>
        <dbReference type="ARBA" id="ARBA00022825"/>
    </source>
</evidence>
<feature type="domain" description="Peptidase S1" evidence="9">
    <location>
        <begin position="72"/>
        <end position="299"/>
    </location>
</feature>
<dbReference type="Gene3D" id="2.40.10.10">
    <property type="entry name" value="Trypsin-like serine proteases"/>
    <property type="match status" value="1"/>
</dbReference>
<gene>
    <name evidence="10" type="primary">LOC115059115</name>
</gene>
<dbReference type="PROSITE" id="PS00134">
    <property type="entry name" value="TRYPSIN_HIS"/>
    <property type="match status" value="1"/>
</dbReference>
<evidence type="ECO:0000259" key="9">
    <source>
        <dbReference type="PROSITE" id="PS50240"/>
    </source>
</evidence>
<dbReference type="PANTHER" id="PTHR24253">
    <property type="entry name" value="TRANSMEMBRANE PROTEASE SERINE"/>
    <property type="match status" value="1"/>
</dbReference>
<dbReference type="Pfam" id="PF00089">
    <property type="entry name" value="Trypsin"/>
    <property type="match status" value="1"/>
</dbReference>
<dbReference type="InParanoid" id="A0A665U8R6"/>
<evidence type="ECO:0000256" key="3">
    <source>
        <dbReference type="ARBA" id="ARBA00022801"/>
    </source>
</evidence>
<keyword evidence="6" id="KW-0325">Glycoprotein</keyword>
<dbReference type="InterPro" id="IPR033116">
    <property type="entry name" value="TRYPSIN_SER"/>
</dbReference>
<dbReference type="Proteomes" id="UP000472264">
    <property type="component" value="Chromosome 18"/>
</dbReference>
<accession>A0A665U8R6</accession>
<dbReference type="InterPro" id="IPR043504">
    <property type="entry name" value="Peptidase_S1_PA_chymotrypsin"/>
</dbReference>
<sequence length="339" mass="37415">MWGTKVEEALKKKKKNGSPTDSLWINCAHRSPTPRSVFIFFYFLFFVSFFFLLVNLFHIKAGCGIALLNTRIVGGQEAIAGSWPWQASLDSGSGSFCGGTLISNQWVLTAAHCILGSISVHLGRHNQSVFGDEEVSRTVAEVACHPWYDEYSNDNDICLLKLSQPVNFTTYIQPICLAAEGSTFHTGTSSWVIGWGNLGSENFTTVENLREVNIPIVGNKKCQCYNGFAITENMICAGLKEGGKDSCQGDSGGPLMTKDRFQWIQSGVVSFGLGCAEPELPGVYTRVSRYQDWITNVTGSNPPTFVSYRLIFHLIPLSILIFSHSHLNMTVHIVPNRTP</sequence>
<dbReference type="AlphaFoldDB" id="A0A665U8R6"/>
<keyword evidence="2" id="KW-0732">Signal</keyword>
<dbReference type="InterPro" id="IPR001314">
    <property type="entry name" value="Peptidase_S1A"/>
</dbReference>
<dbReference type="GO" id="GO:0006508">
    <property type="term" value="P:proteolysis"/>
    <property type="evidence" value="ECO:0007669"/>
    <property type="project" value="UniProtKB-KW"/>
</dbReference>
<dbReference type="InterPro" id="IPR018114">
    <property type="entry name" value="TRYPSIN_HIS"/>
</dbReference>
<evidence type="ECO:0000256" key="6">
    <source>
        <dbReference type="ARBA" id="ARBA00023180"/>
    </source>
</evidence>
<evidence type="ECO:0000256" key="5">
    <source>
        <dbReference type="ARBA" id="ARBA00023157"/>
    </source>
</evidence>
<reference evidence="10" key="2">
    <citation type="submission" date="2025-08" db="UniProtKB">
        <authorList>
            <consortium name="Ensembl"/>
        </authorList>
    </citation>
    <scope>IDENTIFICATION</scope>
</reference>
<reference evidence="10" key="1">
    <citation type="submission" date="2021-04" db="EMBL/GenBank/DDBJ databases">
        <authorList>
            <consortium name="Wellcome Sanger Institute Data Sharing"/>
        </authorList>
    </citation>
    <scope>NUCLEOTIDE SEQUENCE [LARGE SCALE GENOMIC DNA]</scope>
</reference>
<proteinExistence type="predicted"/>
<dbReference type="InterPro" id="IPR009003">
    <property type="entry name" value="Peptidase_S1_PA"/>
</dbReference>
<evidence type="ECO:0000256" key="2">
    <source>
        <dbReference type="ARBA" id="ARBA00022729"/>
    </source>
</evidence>
<keyword evidence="8" id="KW-0812">Transmembrane</keyword>
<organism evidence="10 11">
    <name type="scientific">Echeneis naucrates</name>
    <name type="common">Live sharksucker</name>
    <dbReference type="NCBI Taxonomy" id="173247"/>
    <lineage>
        <taxon>Eukaryota</taxon>
        <taxon>Metazoa</taxon>
        <taxon>Chordata</taxon>
        <taxon>Craniata</taxon>
        <taxon>Vertebrata</taxon>
        <taxon>Euteleostomi</taxon>
        <taxon>Actinopterygii</taxon>
        <taxon>Neopterygii</taxon>
        <taxon>Teleostei</taxon>
        <taxon>Neoteleostei</taxon>
        <taxon>Acanthomorphata</taxon>
        <taxon>Carangaria</taxon>
        <taxon>Carangiformes</taxon>
        <taxon>Echeneidae</taxon>
        <taxon>Echeneis</taxon>
    </lineage>
</organism>
<evidence type="ECO:0000256" key="7">
    <source>
        <dbReference type="RuleBase" id="RU363034"/>
    </source>
</evidence>
<evidence type="ECO:0000256" key="8">
    <source>
        <dbReference type="SAM" id="Phobius"/>
    </source>
</evidence>
<keyword evidence="5" id="KW-1015">Disulfide bond</keyword>